<evidence type="ECO:0000313" key="11">
    <source>
        <dbReference type="Proteomes" id="UP000049127"/>
    </source>
</evidence>
<dbReference type="OrthoDB" id="9773892at2"/>
<dbReference type="Pfam" id="PF07687">
    <property type="entry name" value="M20_dimer"/>
    <property type="match status" value="1"/>
</dbReference>
<dbReference type="InterPro" id="IPR010162">
    <property type="entry name" value="PepT-like"/>
</dbReference>
<evidence type="ECO:0000256" key="6">
    <source>
        <dbReference type="ARBA" id="ARBA00023049"/>
    </source>
</evidence>
<dbReference type="PROSITE" id="PS00758">
    <property type="entry name" value="ARGE_DAPE_CPG2_1"/>
    <property type="match status" value="1"/>
</dbReference>
<comment type="cofactor">
    <cofactor evidence="8">
        <name>a divalent metal cation</name>
        <dbReference type="ChEBI" id="CHEBI:60240"/>
    </cofactor>
    <text evidence="8">Binds 2 divalent metal cations per subunit.</text>
</comment>
<dbReference type="Gene3D" id="3.40.630.10">
    <property type="entry name" value="Zn peptidases"/>
    <property type="match status" value="1"/>
</dbReference>
<evidence type="ECO:0000256" key="8">
    <source>
        <dbReference type="PIRSR" id="PIRSR001123-2"/>
    </source>
</evidence>
<dbReference type="GO" id="GO:0004180">
    <property type="term" value="F:carboxypeptidase activity"/>
    <property type="evidence" value="ECO:0007669"/>
    <property type="project" value="UniProtKB-KW"/>
</dbReference>
<dbReference type="SUPFAM" id="SSF53187">
    <property type="entry name" value="Zn-dependent exopeptidases"/>
    <property type="match status" value="1"/>
</dbReference>
<dbReference type="GO" id="GO:0008237">
    <property type="term" value="F:metallopeptidase activity"/>
    <property type="evidence" value="ECO:0007669"/>
    <property type="project" value="UniProtKB-KW"/>
</dbReference>
<sequence length="370" mass="40780">MVNRERIVKRFIDMAMILSPSYKERDMANYLIKELKKLGLEVYEDNTGEKILGNAGNVVAVLKGNKPKRILISAHMDTVEPCEKIIPIVEDNIIKTNGDSVLGADDKAGIASILELISILKENKIEHPEIVIVFSVAEECGLHGAKNIDLSKFGKIDYGYILDAGGDPGICYNKAPYAANGKYIIVGKASHAGLEPEKGVNSFIVLANAINKLKLGRLNENTTCNIGVVNGGLATNIVMPRIEISFEARSLYEDELEILLKKTANTLEETCKKYKAEFINNVYRGKTKGYELSEDHEVIKVFKKSVENLGYEFKLKSSGGGSDTNIYNMKGIPSVNISVGMENIHSTDEFIKIDSLVNTSMLLVELLKNC</sequence>
<dbReference type="PANTHER" id="PTHR42994:SF2">
    <property type="entry name" value="PEPTIDASE"/>
    <property type="match status" value="1"/>
</dbReference>
<organism evidence="10 11">
    <name type="scientific">Paraclostridium sordellii</name>
    <name type="common">Clostridium sordellii</name>
    <dbReference type="NCBI Taxonomy" id="1505"/>
    <lineage>
        <taxon>Bacteria</taxon>
        <taxon>Bacillati</taxon>
        <taxon>Bacillota</taxon>
        <taxon>Clostridia</taxon>
        <taxon>Peptostreptococcales</taxon>
        <taxon>Peptostreptococcaceae</taxon>
        <taxon>Paraclostridium</taxon>
    </lineage>
</organism>
<dbReference type="EC" id="3.4.17.11" evidence="10"/>
<dbReference type="InterPro" id="IPR002933">
    <property type="entry name" value="Peptidase_M20"/>
</dbReference>
<comment type="similarity">
    <text evidence="7">Belongs to the peptidase M42 family.</text>
</comment>
<evidence type="ECO:0000256" key="4">
    <source>
        <dbReference type="ARBA" id="ARBA00022801"/>
    </source>
</evidence>
<dbReference type="PIRSF" id="PIRSF001123">
    <property type="entry name" value="PepA_GA"/>
    <property type="match status" value="1"/>
</dbReference>
<proteinExistence type="inferred from homology"/>
<evidence type="ECO:0000259" key="9">
    <source>
        <dbReference type="Pfam" id="PF07687"/>
    </source>
</evidence>
<dbReference type="GO" id="GO:0006508">
    <property type="term" value="P:proteolysis"/>
    <property type="evidence" value="ECO:0007669"/>
    <property type="project" value="UniProtKB-KW"/>
</dbReference>
<dbReference type="AlphaFoldDB" id="A0A0C7QUB7"/>
<dbReference type="Pfam" id="PF01546">
    <property type="entry name" value="Peptidase_M20"/>
    <property type="match status" value="1"/>
</dbReference>
<protein>
    <submittedName>
        <fullName evidence="10">Peptidase</fullName>
        <ecNumber evidence="10">3.4.17.11</ecNumber>
    </submittedName>
</protein>
<dbReference type="SUPFAM" id="SSF55031">
    <property type="entry name" value="Bacterial exopeptidase dimerisation domain"/>
    <property type="match status" value="1"/>
</dbReference>
<dbReference type="InterPro" id="IPR011650">
    <property type="entry name" value="Peptidase_M20_dimer"/>
</dbReference>
<evidence type="ECO:0000256" key="3">
    <source>
        <dbReference type="ARBA" id="ARBA00022723"/>
    </source>
</evidence>
<accession>A0A0C7QUB7</accession>
<dbReference type="InterPro" id="IPR008007">
    <property type="entry name" value="Peptidase_M42"/>
</dbReference>
<dbReference type="NCBIfam" id="TIGR01883">
    <property type="entry name" value="PepT-like"/>
    <property type="match status" value="1"/>
</dbReference>
<feature type="binding site" evidence="8">
    <location>
        <position position="345"/>
    </location>
    <ligand>
        <name>Zn(2+)</name>
        <dbReference type="ChEBI" id="CHEBI:29105"/>
        <label>2</label>
    </ligand>
</feature>
<evidence type="ECO:0000256" key="1">
    <source>
        <dbReference type="ARBA" id="ARBA00001947"/>
    </source>
</evidence>
<dbReference type="EMBL" id="CEKZ01000003">
    <property type="protein sequence ID" value="CEQ04227.1"/>
    <property type="molecule type" value="Genomic_DNA"/>
</dbReference>
<keyword evidence="4 10" id="KW-0378">Hydrolase</keyword>
<comment type="cofactor">
    <cofactor evidence="1">
        <name>Zn(2+)</name>
        <dbReference type="ChEBI" id="CHEBI:29105"/>
    </cofactor>
</comment>
<dbReference type="Proteomes" id="UP000049127">
    <property type="component" value="Unassembled WGS sequence"/>
</dbReference>
<evidence type="ECO:0000256" key="5">
    <source>
        <dbReference type="ARBA" id="ARBA00022833"/>
    </source>
</evidence>
<dbReference type="Gene3D" id="3.30.70.360">
    <property type="match status" value="1"/>
</dbReference>
<gene>
    <name evidence="10" type="primary">cpg2_2</name>
    <name evidence="10" type="ORF">R28058_19601</name>
</gene>
<keyword evidence="3 8" id="KW-0479">Metal-binding</keyword>
<keyword evidence="2" id="KW-0645">Protease</keyword>
<name>A0A0C7QUB7_PARSO</name>
<evidence type="ECO:0000313" key="10">
    <source>
        <dbReference type="EMBL" id="CEQ04227.1"/>
    </source>
</evidence>
<dbReference type="GO" id="GO:0004177">
    <property type="term" value="F:aminopeptidase activity"/>
    <property type="evidence" value="ECO:0007669"/>
    <property type="project" value="UniProtKB-UniRule"/>
</dbReference>
<keyword evidence="5" id="KW-0862">Zinc</keyword>
<dbReference type="PANTHER" id="PTHR42994">
    <property type="entry name" value="PEPTIDASE T"/>
    <property type="match status" value="1"/>
</dbReference>
<dbReference type="RefSeq" id="WP_055342236.1">
    <property type="nucleotide sequence ID" value="NZ_CEKZ01000003.1"/>
</dbReference>
<dbReference type="GO" id="GO:0046872">
    <property type="term" value="F:metal ion binding"/>
    <property type="evidence" value="ECO:0007669"/>
    <property type="project" value="UniProtKB-UniRule"/>
</dbReference>
<dbReference type="InterPro" id="IPR036264">
    <property type="entry name" value="Bact_exopeptidase_dim_dom"/>
</dbReference>
<evidence type="ECO:0000256" key="2">
    <source>
        <dbReference type="ARBA" id="ARBA00022670"/>
    </source>
</evidence>
<keyword evidence="10" id="KW-0121">Carboxypeptidase</keyword>
<dbReference type="InterPro" id="IPR001261">
    <property type="entry name" value="ArgE/DapE_CS"/>
</dbReference>
<reference evidence="10 11" key="1">
    <citation type="submission" date="2015-01" db="EMBL/GenBank/DDBJ databases">
        <authorList>
            <person name="Aslett A.Martin."/>
            <person name="De Silva Nishadi"/>
        </authorList>
    </citation>
    <scope>NUCLEOTIDE SEQUENCE [LARGE SCALE GENOMIC DNA]</scope>
    <source>
        <strain evidence="10 11">R28058</strain>
    </source>
</reference>
<feature type="domain" description="Peptidase M20 dimerisation" evidence="9">
    <location>
        <begin position="179"/>
        <end position="274"/>
    </location>
</feature>
<evidence type="ECO:0000256" key="7">
    <source>
        <dbReference type="PIRNR" id="PIRNR001123"/>
    </source>
</evidence>
<keyword evidence="6" id="KW-0482">Metalloprotease</keyword>